<gene>
    <name evidence="2" type="ORF">DPRO_2941</name>
</gene>
<evidence type="ECO:0000313" key="3">
    <source>
        <dbReference type="Proteomes" id="UP000219215"/>
    </source>
</evidence>
<reference evidence="3" key="1">
    <citation type="submission" date="2017-09" db="EMBL/GenBank/DDBJ databases">
        <authorList>
            <person name="Regsiter A."/>
            <person name="William W."/>
        </authorList>
    </citation>
    <scope>NUCLEOTIDE SEQUENCE [LARGE SCALE GENOMIC DNA]</scope>
    <source>
        <strain evidence="3">500-1</strain>
    </source>
</reference>
<dbReference type="Pfam" id="PF19263">
    <property type="entry name" value="DUF5906"/>
    <property type="match status" value="1"/>
</dbReference>
<dbReference type="InterPro" id="IPR045455">
    <property type="entry name" value="NrS-1_pol-like_helicase"/>
</dbReference>
<accession>A0A2C8FBI0</accession>
<keyword evidence="3" id="KW-1185">Reference proteome</keyword>
<feature type="domain" description="NrS-1 polymerase-like helicase" evidence="1">
    <location>
        <begin position="187"/>
        <end position="295"/>
    </location>
</feature>
<sequence>MKNDRITEKEELLIKKLKKAKRISDNSISELIAMNRRYCVVMHQGKMCIMEKATDHEGRVIHKPLTERDFKLRHRGEKVMLAHYTEEGKEWRAKALAPFWLAWSHRSIKECTVFDPRGLKNENAERFYPLWPGYAVEPEKGDCSLIVAHLKDIWCNKNEEHFRYLINWLAHMLQFPWEKPNVALVIKGGKAAGKTTVFEGILQPILGDLYSKITNQEQIVGKFNSHQVYKLLLVAEEGYWAGDKHAEGTLKSMITDKCTLVEPKGVDAYETYTYYRLAFVSNETRVVPATMDERRFFAIRVSDEKKMDANYFGPLWEQIENGGVAAFMDYLMEWKVDRKLVFNPPHTDVLTEDILENMPSFERWAFDFLHADEEDEFITWDASVHTANFFQHYEKWRKKSNELGVFVGKGEVGGVTKMTQEVKKLFGFTYRKVKGKQSFILPSRDAARKIFQDKINGKIVWRDIEVDDDGDFFDESIAKPESRGFDDLDDLLED</sequence>
<evidence type="ECO:0000313" key="2">
    <source>
        <dbReference type="EMBL" id="SOB59851.1"/>
    </source>
</evidence>
<proteinExistence type="predicted"/>
<organism evidence="2 3">
    <name type="scientific">Pseudodesulfovibrio profundus</name>
    <dbReference type="NCBI Taxonomy" id="57320"/>
    <lineage>
        <taxon>Bacteria</taxon>
        <taxon>Pseudomonadati</taxon>
        <taxon>Thermodesulfobacteriota</taxon>
        <taxon>Desulfovibrionia</taxon>
        <taxon>Desulfovibrionales</taxon>
        <taxon>Desulfovibrionaceae</taxon>
    </lineage>
</organism>
<dbReference type="OrthoDB" id="8215052at2"/>
<dbReference type="KEGG" id="pprf:DPRO_2941"/>
<dbReference type="EMBL" id="LT907975">
    <property type="protein sequence ID" value="SOB59851.1"/>
    <property type="molecule type" value="Genomic_DNA"/>
</dbReference>
<evidence type="ECO:0000259" key="1">
    <source>
        <dbReference type="Pfam" id="PF19263"/>
    </source>
</evidence>
<name>A0A2C8FBI0_9BACT</name>
<dbReference type="RefSeq" id="WP_097012659.1">
    <property type="nucleotide sequence ID" value="NZ_LT907975.1"/>
</dbReference>
<dbReference type="Proteomes" id="UP000219215">
    <property type="component" value="Chromosome DPRO"/>
</dbReference>
<protein>
    <recommendedName>
        <fullName evidence="1">NrS-1 polymerase-like helicase domain-containing protein</fullName>
    </recommendedName>
</protein>
<dbReference type="AlphaFoldDB" id="A0A2C8FBI0"/>